<proteinExistence type="predicted"/>
<feature type="transmembrane region" description="Helical" evidence="1">
    <location>
        <begin position="222"/>
        <end position="242"/>
    </location>
</feature>
<keyword evidence="3" id="KW-1185">Reference proteome</keyword>
<sequence length="277" mass="30497">MKSSRFWWGWTALTLLCASTAVGFALKSRVLGSHGHGHDEALDFISVITAFLTTTAAIVMGLLINAAKSFVDTTADHWAMYAAQLLRLDQCLRNYGPETEPMRRKLQSFTAAVIANTWRTESGPTAVGYPEVRSMSRERASLVLSDILNDVKIAILRLQPSDPVSIKLGADCFEQYQEFARARWSLLLGPQNSVPSAFLRVLVFWLMIIFICFGLRAPASSIAIIMIGLSATTLSSMLFTVVDMVNPYDGIYDISSDTMHDVLGVMTSHNPPANVFP</sequence>
<feature type="transmembrane region" description="Helical" evidence="1">
    <location>
        <begin position="41"/>
        <end position="64"/>
    </location>
</feature>
<protein>
    <recommendedName>
        <fullName evidence="4">DUF4239 domain-containing protein</fullName>
    </recommendedName>
</protein>
<dbReference type="InterPro" id="IPR025333">
    <property type="entry name" value="DUF4239"/>
</dbReference>
<accession>A0ABT3CAX9</accession>
<reference evidence="2 3" key="1">
    <citation type="journal article" date="2022" name="BMC Genomics">
        <title>Comparative genome analysis of mycobacteria focusing on tRNA and non-coding RNA.</title>
        <authorList>
            <person name="Behra P.R.K."/>
            <person name="Pettersson B.M.F."/>
            <person name="Ramesh M."/>
            <person name="Das S."/>
            <person name="Dasgupta S."/>
            <person name="Kirsebom L.A."/>
        </authorList>
    </citation>
    <scope>NUCLEOTIDE SEQUENCE [LARGE SCALE GENOMIC DNA]</scope>
    <source>
        <strain evidence="2 3">DSM 44078</strain>
    </source>
</reference>
<feature type="transmembrane region" description="Helical" evidence="1">
    <location>
        <begin position="197"/>
        <end position="216"/>
    </location>
</feature>
<evidence type="ECO:0000256" key="1">
    <source>
        <dbReference type="SAM" id="Phobius"/>
    </source>
</evidence>
<evidence type="ECO:0000313" key="3">
    <source>
        <dbReference type="Proteomes" id="UP001526201"/>
    </source>
</evidence>
<name>A0ABT3CAX9_9MYCO</name>
<dbReference type="Proteomes" id="UP001526201">
    <property type="component" value="Unassembled WGS sequence"/>
</dbReference>
<evidence type="ECO:0008006" key="4">
    <source>
        <dbReference type="Google" id="ProtNLM"/>
    </source>
</evidence>
<comment type="caution">
    <text evidence="2">The sequence shown here is derived from an EMBL/GenBank/DDBJ whole genome shotgun (WGS) entry which is preliminary data.</text>
</comment>
<dbReference type="EMBL" id="JACKTY010000028">
    <property type="protein sequence ID" value="MCV7226635.1"/>
    <property type="molecule type" value="Genomic_DNA"/>
</dbReference>
<keyword evidence="1" id="KW-0472">Membrane</keyword>
<keyword evidence="1" id="KW-1133">Transmembrane helix</keyword>
<dbReference type="Pfam" id="PF14023">
    <property type="entry name" value="Bestrophin-like"/>
    <property type="match status" value="1"/>
</dbReference>
<evidence type="ECO:0000313" key="2">
    <source>
        <dbReference type="EMBL" id="MCV7226635.1"/>
    </source>
</evidence>
<organism evidence="2 3">
    <name type="scientific">Mycolicibacterium komossense</name>
    <dbReference type="NCBI Taxonomy" id="1779"/>
    <lineage>
        <taxon>Bacteria</taxon>
        <taxon>Bacillati</taxon>
        <taxon>Actinomycetota</taxon>
        <taxon>Actinomycetes</taxon>
        <taxon>Mycobacteriales</taxon>
        <taxon>Mycobacteriaceae</taxon>
        <taxon>Mycolicibacterium</taxon>
    </lineage>
</organism>
<gene>
    <name evidence="2" type="ORF">H7J73_11400</name>
</gene>
<keyword evidence="1" id="KW-0812">Transmembrane</keyword>
<dbReference type="RefSeq" id="WP_264067499.1">
    <property type="nucleotide sequence ID" value="NZ_JACKTY010000028.1"/>
</dbReference>